<feature type="domain" description="Antistasin-like" evidence="8">
    <location>
        <begin position="148"/>
        <end position="181"/>
    </location>
</feature>
<dbReference type="InterPro" id="IPR036880">
    <property type="entry name" value="Kunitz_BPTI_sf"/>
</dbReference>
<dbReference type="Gene3D" id="2.10.22.10">
    <property type="entry name" value="Antistasin, domain 1"/>
    <property type="match status" value="2"/>
</dbReference>
<keyword evidence="6" id="KW-0812">Transmembrane</keyword>
<evidence type="ECO:0000259" key="7">
    <source>
        <dbReference type="PROSITE" id="PS50279"/>
    </source>
</evidence>
<dbReference type="InterPro" id="IPR004094">
    <property type="entry name" value="Antistasin-like"/>
</dbReference>
<protein>
    <submittedName>
        <fullName evidence="9">DgyrCDS10667</fullName>
    </submittedName>
</protein>
<evidence type="ECO:0000256" key="3">
    <source>
        <dbReference type="ARBA" id="ARBA00022525"/>
    </source>
</evidence>
<evidence type="ECO:0000256" key="1">
    <source>
        <dbReference type="ARBA" id="ARBA00004613"/>
    </source>
</evidence>
<reference evidence="9 10" key="1">
    <citation type="submission" date="2020-08" db="EMBL/GenBank/DDBJ databases">
        <authorList>
            <person name="Hejnol A."/>
        </authorList>
    </citation>
    <scope>NUCLEOTIDE SEQUENCE [LARGE SCALE GENOMIC DNA]</scope>
</reference>
<accession>A0A7I8W2A3</accession>
<evidence type="ECO:0000256" key="5">
    <source>
        <dbReference type="ARBA" id="ARBA00022900"/>
    </source>
</evidence>
<dbReference type="Pfam" id="PF02822">
    <property type="entry name" value="Antistasin"/>
    <property type="match status" value="2"/>
</dbReference>
<dbReference type="EMBL" id="CAJFCJ010000016">
    <property type="protein sequence ID" value="CAD5122216.1"/>
    <property type="molecule type" value="Genomic_DNA"/>
</dbReference>
<gene>
    <name evidence="9" type="ORF">DGYR_LOCUS10051</name>
</gene>
<evidence type="ECO:0000256" key="6">
    <source>
        <dbReference type="SAM" id="Phobius"/>
    </source>
</evidence>
<dbReference type="PROSITE" id="PS50279">
    <property type="entry name" value="BPTI_KUNITZ_2"/>
    <property type="match status" value="1"/>
</dbReference>
<organism evidence="9 10">
    <name type="scientific">Dimorphilus gyrociliatus</name>
    <dbReference type="NCBI Taxonomy" id="2664684"/>
    <lineage>
        <taxon>Eukaryota</taxon>
        <taxon>Metazoa</taxon>
        <taxon>Spiralia</taxon>
        <taxon>Lophotrochozoa</taxon>
        <taxon>Annelida</taxon>
        <taxon>Polychaeta</taxon>
        <taxon>Polychaeta incertae sedis</taxon>
        <taxon>Dinophilidae</taxon>
        <taxon>Dimorphilus</taxon>
    </lineage>
</organism>
<feature type="domain" description="Antistasin-like" evidence="8">
    <location>
        <begin position="183"/>
        <end position="214"/>
    </location>
</feature>
<dbReference type="Gene3D" id="4.10.410.10">
    <property type="entry name" value="Pancreatic trypsin inhibitor Kunitz domain"/>
    <property type="match status" value="1"/>
</dbReference>
<evidence type="ECO:0000313" key="10">
    <source>
        <dbReference type="Proteomes" id="UP000549394"/>
    </source>
</evidence>
<dbReference type="Proteomes" id="UP000549394">
    <property type="component" value="Unassembled WGS sequence"/>
</dbReference>
<feature type="domain" description="BPTI/Kunitz inhibitor" evidence="7">
    <location>
        <begin position="102"/>
        <end position="152"/>
    </location>
</feature>
<evidence type="ECO:0000313" key="9">
    <source>
        <dbReference type="EMBL" id="CAD5122216.1"/>
    </source>
</evidence>
<dbReference type="SMART" id="SM00131">
    <property type="entry name" value="KU"/>
    <property type="match status" value="1"/>
</dbReference>
<keyword evidence="6" id="KW-1133">Transmembrane helix</keyword>
<dbReference type="AlphaFoldDB" id="A0A7I8W2A3"/>
<dbReference type="OrthoDB" id="10021323at2759"/>
<keyword evidence="5" id="KW-0722">Serine protease inhibitor</keyword>
<keyword evidence="3" id="KW-0964">Secreted</keyword>
<keyword evidence="10" id="KW-1185">Reference proteome</keyword>
<comment type="caution">
    <text evidence="9">The sequence shown here is derived from an EMBL/GenBank/DDBJ whole genome shotgun (WGS) entry which is preliminary data.</text>
</comment>
<comment type="similarity">
    <text evidence="2">Belongs to the protease inhibitor I15 (antistasin) family.</text>
</comment>
<keyword evidence="4" id="KW-0646">Protease inhibitor</keyword>
<evidence type="ECO:0000259" key="8">
    <source>
        <dbReference type="PROSITE" id="PS51252"/>
    </source>
</evidence>
<dbReference type="InterPro" id="IPR002223">
    <property type="entry name" value="Kunitz_BPTI"/>
</dbReference>
<feature type="transmembrane region" description="Helical" evidence="6">
    <location>
        <begin position="303"/>
        <end position="327"/>
    </location>
</feature>
<dbReference type="SUPFAM" id="SSF57262">
    <property type="entry name" value="Leech antihemostatic proteins"/>
    <property type="match status" value="2"/>
</dbReference>
<evidence type="ECO:0000256" key="2">
    <source>
        <dbReference type="ARBA" id="ARBA00008768"/>
    </source>
</evidence>
<evidence type="ECO:0000256" key="4">
    <source>
        <dbReference type="ARBA" id="ARBA00022690"/>
    </source>
</evidence>
<comment type="subcellular location">
    <subcellularLocation>
        <location evidence="1">Secreted</location>
    </subcellularLocation>
</comment>
<keyword evidence="6" id="KW-0472">Membrane</keyword>
<dbReference type="GO" id="GO:0005576">
    <property type="term" value="C:extracellular region"/>
    <property type="evidence" value="ECO:0007669"/>
    <property type="project" value="UniProtKB-SubCell"/>
</dbReference>
<dbReference type="Pfam" id="PF00014">
    <property type="entry name" value="Kunitz_BPTI"/>
    <property type="match status" value="1"/>
</dbReference>
<dbReference type="PROSITE" id="PS51252">
    <property type="entry name" value="ANTISTASIN"/>
    <property type="match status" value="3"/>
</dbReference>
<proteinExistence type="inferred from homology"/>
<feature type="domain" description="Antistasin-like" evidence="8">
    <location>
        <begin position="218"/>
        <end position="247"/>
    </location>
</feature>
<sequence>MLDKDCEETANVHTCKEGYELVFTFMKERRCWMNNCRKCPEIEIGCSFGPLTFEKNTCKPKCKPNPCDVANCPPGYGCRLSYRTQNGIREYYSRCYERERVCFQPHTKDDCGKNITRYYYNDDVKDCLPFIDTGCGKSENNHVSLQSCRKSCYGYRCKLFRCRSCPHGYKYDEKDCQTCECLKEPMPYKCLKFKCTPCPNGYKIDKNGCQTCECLKKPKPFECPMFKCIPCSHGYKIDENGCQTCECLPSHRICPMVNCLPCDFSYEKDKYGCQTCRCVKPTKAICEYKKFFPWISHKVLTKWGLIGLIIGSCAITIVFLIAVVLIIKMAKRKRSVRKEVEKTESVSSGKYKCLKDEMKVPLA</sequence>
<dbReference type="SUPFAM" id="SSF57362">
    <property type="entry name" value="BPTI-like"/>
    <property type="match status" value="1"/>
</dbReference>
<dbReference type="InterPro" id="IPR011061">
    <property type="entry name" value="Hirudin/antistatin"/>
</dbReference>
<dbReference type="GO" id="GO:0004867">
    <property type="term" value="F:serine-type endopeptidase inhibitor activity"/>
    <property type="evidence" value="ECO:0007669"/>
    <property type="project" value="UniProtKB-KW"/>
</dbReference>
<name>A0A7I8W2A3_9ANNE</name>